<sequence>MCADALVKNSKAFSVSRELRIAPANVIVPHGKPLLSYRYLAAPFNTKVWIALGTYVFLISGFLCLIHWLRSGKWDFSQNLLEVYSSLLFTVFHLKATNGIERYILFGVLFISGFVYSTSYLRLLKSMLIAETFEKQIQTFEELAESNIPLLINPYDRMIFQHHHIPKSLWTAQYLRHPKFRRIPIDICFLFAGFPMSKKWFLKDHLSRAWFHAFESGIVNKITWDAYRESVGQGYLNFSITEHLEAKLLGLYYFMMPTIFLALGYSDALLNFIMELEAVSKIHPQSGNVKNHPAA</sequence>
<evidence type="ECO:0000256" key="2">
    <source>
        <dbReference type="ARBA" id="ARBA00022475"/>
    </source>
</evidence>
<reference evidence="9" key="1">
    <citation type="journal article" date="2003" name="Genome Biol.">
        <title>An integrated gene annotation and transcriptional profiling approach towards the full gene content of the Drosophila genome.</title>
        <authorList>
            <person name="Hild M."/>
            <person name="Beckmann B."/>
            <person name="Haas S.A."/>
            <person name="Koch B."/>
            <person name="Solovyev V."/>
            <person name="Busold C."/>
            <person name="Fellenberg K."/>
            <person name="Boutros M."/>
            <person name="Vingron M."/>
            <person name="Sauer F."/>
            <person name="Hoheisel J.D."/>
            <person name="Paro R."/>
        </authorList>
    </citation>
    <scope>NUCLEOTIDE SEQUENCE</scope>
</reference>
<dbReference type="ExpressionAtlas" id="Q6IGN5">
    <property type="expression patterns" value="baseline and differential"/>
</dbReference>
<feature type="transmembrane region" description="Helical" evidence="8">
    <location>
        <begin position="103"/>
        <end position="123"/>
    </location>
</feature>
<name>Q6IGN5_DROME</name>
<evidence type="ECO:0000256" key="5">
    <source>
        <dbReference type="ARBA" id="ARBA00023136"/>
    </source>
</evidence>
<feature type="transmembrane region" description="Helical" evidence="8">
    <location>
        <begin position="48"/>
        <end position="69"/>
    </location>
</feature>
<dbReference type="AlphaFoldDB" id="Q6IGN5"/>
<dbReference type="OrthoDB" id="7969653at2759"/>
<dbReference type="EMBL" id="BK003731">
    <property type="protein sequence ID" value="DAA02429.1"/>
    <property type="molecule type" value="Genomic_DNA"/>
</dbReference>
<evidence type="ECO:0000256" key="3">
    <source>
        <dbReference type="ARBA" id="ARBA00022692"/>
    </source>
</evidence>
<proteinExistence type="predicted"/>
<keyword evidence="2" id="KW-1003">Cell membrane</keyword>
<keyword evidence="4 8" id="KW-1133">Transmembrane helix</keyword>
<keyword evidence="6" id="KW-0675">Receptor</keyword>
<dbReference type="VEuPathDB" id="VectorBase:FBgn0033648"/>
<gene>
    <name evidence="9" type="ORF">HDC05837</name>
</gene>
<keyword evidence="5 8" id="KW-0472">Membrane</keyword>
<evidence type="ECO:0000256" key="1">
    <source>
        <dbReference type="ARBA" id="ARBA00004651"/>
    </source>
</evidence>
<protein>
    <submittedName>
        <fullName evidence="9">HDC05837</fullName>
    </submittedName>
</protein>
<evidence type="ECO:0000256" key="6">
    <source>
        <dbReference type="ARBA" id="ARBA00023170"/>
    </source>
</evidence>
<comment type="subcellular location">
    <subcellularLocation>
        <location evidence="1">Cell membrane</location>
        <topology evidence="1">Multi-pass membrane protein</topology>
    </subcellularLocation>
</comment>
<dbReference type="PANTHER" id="PTHR42643:SF41">
    <property type="entry name" value="IONOTROPIC RECEPTOR 20A-RELATED"/>
    <property type="match status" value="1"/>
</dbReference>
<evidence type="ECO:0000256" key="8">
    <source>
        <dbReference type="SAM" id="Phobius"/>
    </source>
</evidence>
<dbReference type="GO" id="GO:0005886">
    <property type="term" value="C:plasma membrane"/>
    <property type="evidence" value="ECO:0007669"/>
    <property type="project" value="UniProtKB-SubCell"/>
</dbReference>
<feature type="transmembrane region" description="Helical" evidence="8">
    <location>
        <begin position="251"/>
        <end position="273"/>
    </location>
</feature>
<accession>Q6IGN5</accession>
<keyword evidence="7" id="KW-0325">Glycoprotein</keyword>
<dbReference type="InterPro" id="IPR052192">
    <property type="entry name" value="Insect_Ionotropic_Sensory_Rcpt"/>
</dbReference>
<keyword evidence="3 8" id="KW-0812">Transmembrane</keyword>
<evidence type="ECO:0000256" key="7">
    <source>
        <dbReference type="ARBA" id="ARBA00023180"/>
    </source>
</evidence>
<evidence type="ECO:0000256" key="4">
    <source>
        <dbReference type="ARBA" id="ARBA00022989"/>
    </source>
</evidence>
<organism evidence="9">
    <name type="scientific">Drosophila melanogaster</name>
    <name type="common">Fruit fly</name>
    <dbReference type="NCBI Taxonomy" id="7227"/>
    <lineage>
        <taxon>Eukaryota</taxon>
        <taxon>Metazoa</taxon>
        <taxon>Ecdysozoa</taxon>
        <taxon>Arthropoda</taxon>
        <taxon>Hexapoda</taxon>
        <taxon>Insecta</taxon>
        <taxon>Pterygota</taxon>
        <taxon>Neoptera</taxon>
        <taxon>Endopterygota</taxon>
        <taxon>Diptera</taxon>
        <taxon>Brachycera</taxon>
        <taxon>Muscomorpha</taxon>
        <taxon>Ephydroidea</taxon>
        <taxon>Drosophilidae</taxon>
        <taxon>Drosophila</taxon>
        <taxon>Sophophora</taxon>
    </lineage>
</organism>
<dbReference type="PANTHER" id="PTHR42643">
    <property type="entry name" value="IONOTROPIC RECEPTOR 20A-RELATED"/>
    <property type="match status" value="1"/>
</dbReference>
<evidence type="ECO:0000313" key="9">
    <source>
        <dbReference type="EMBL" id="DAA02429.1"/>
    </source>
</evidence>